<feature type="domain" description="HTH lacI-type" evidence="5">
    <location>
        <begin position="4"/>
        <end position="57"/>
    </location>
</feature>
<evidence type="ECO:0000256" key="4">
    <source>
        <dbReference type="ARBA" id="ARBA00023163"/>
    </source>
</evidence>
<dbReference type="PROSITE" id="PS00356">
    <property type="entry name" value="HTH_LACI_1"/>
    <property type="match status" value="1"/>
</dbReference>
<dbReference type="InterPro" id="IPR010982">
    <property type="entry name" value="Lambda_DNA-bd_dom_sf"/>
</dbReference>
<protein>
    <submittedName>
        <fullName evidence="6">LacI family transcriptional regulator</fullName>
    </submittedName>
</protein>
<keyword evidence="1" id="KW-0678">Repressor</keyword>
<evidence type="ECO:0000256" key="3">
    <source>
        <dbReference type="ARBA" id="ARBA00023125"/>
    </source>
</evidence>
<reference evidence="6 7" key="1">
    <citation type="journal article" date="2023" name="Microbiol. Spectr.">
        <title>Symbiosis of Carpenter Bees with Uncharacterized Lactic Acid Bacteria Showing NAD Auxotrophy.</title>
        <authorList>
            <person name="Kawasaki S."/>
            <person name="Ozawa K."/>
            <person name="Mori T."/>
            <person name="Yamamoto A."/>
            <person name="Ito M."/>
            <person name="Ohkuma M."/>
            <person name="Sakamoto M."/>
            <person name="Matsutani M."/>
        </authorList>
    </citation>
    <scope>NUCLEOTIDE SEQUENCE [LARGE SCALE GENOMIC DNA]</scope>
    <source>
        <strain evidence="6 7">KimC2</strain>
    </source>
</reference>
<dbReference type="Pfam" id="PF13377">
    <property type="entry name" value="Peripla_BP_3"/>
    <property type="match status" value="1"/>
</dbReference>
<dbReference type="PANTHER" id="PTHR30146">
    <property type="entry name" value="LACI-RELATED TRANSCRIPTIONAL REPRESSOR"/>
    <property type="match status" value="1"/>
</dbReference>
<evidence type="ECO:0000313" key="6">
    <source>
        <dbReference type="EMBL" id="BDR57061.1"/>
    </source>
</evidence>
<dbReference type="GO" id="GO:0003700">
    <property type="term" value="F:DNA-binding transcription factor activity"/>
    <property type="evidence" value="ECO:0007669"/>
    <property type="project" value="TreeGrafter"/>
</dbReference>
<sequence length="336" mass="38062">MIMVNMKDVAKEAGVSLGTVSNYLNQKKLKPETEKRIKKAIKKLHYVRNNAARDLRKNNSSYVVFVLPTVWTPFFSELTFWIQKDLDQIGYKTILCLSENQYEQEKGFVDMAEEQRVAGIISVSYSNITSHVHSGIPLVSIEKEDTGLFSLISSDNYSGGELAASELKKRGASKYFFVGSDNESLKAMTARKSGFVDFCNRNHLEYLLYKISSTSNEPKFNDQLSNVTKKLIDYSKTCDNLGVFAYTDEVAFKLYLKILDQGIKVPDKIQIIGFDGWKLSKDQSLDLSSIRQPIKDIAKNAVRELDSQIKGKSFDKTPRIMLPVSFYSGKTTREVD</sequence>
<evidence type="ECO:0000256" key="2">
    <source>
        <dbReference type="ARBA" id="ARBA00023015"/>
    </source>
</evidence>
<dbReference type="KEGG" id="xak:KIMC2_16230"/>
<dbReference type="SUPFAM" id="SSF53822">
    <property type="entry name" value="Periplasmic binding protein-like I"/>
    <property type="match status" value="1"/>
</dbReference>
<organism evidence="6 7">
    <name type="scientific">Xylocopilactobacillus apis</name>
    <dbReference type="NCBI Taxonomy" id="2932183"/>
    <lineage>
        <taxon>Bacteria</taxon>
        <taxon>Bacillati</taxon>
        <taxon>Bacillota</taxon>
        <taxon>Bacilli</taxon>
        <taxon>Lactobacillales</taxon>
        <taxon>Lactobacillaceae</taxon>
        <taxon>Xylocopilactobacillus</taxon>
    </lineage>
</organism>
<dbReference type="InterPro" id="IPR028082">
    <property type="entry name" value="Peripla_BP_I"/>
</dbReference>
<dbReference type="GO" id="GO:0000976">
    <property type="term" value="F:transcription cis-regulatory region binding"/>
    <property type="evidence" value="ECO:0007669"/>
    <property type="project" value="TreeGrafter"/>
</dbReference>
<keyword evidence="7" id="KW-1185">Reference proteome</keyword>
<evidence type="ECO:0000259" key="5">
    <source>
        <dbReference type="PROSITE" id="PS50932"/>
    </source>
</evidence>
<proteinExistence type="predicted"/>
<evidence type="ECO:0000256" key="1">
    <source>
        <dbReference type="ARBA" id="ARBA00022491"/>
    </source>
</evidence>
<dbReference type="Pfam" id="PF00356">
    <property type="entry name" value="LacI"/>
    <property type="match status" value="1"/>
</dbReference>
<keyword evidence="3" id="KW-0238">DNA-binding</keyword>
<gene>
    <name evidence="6" type="ORF">KIMC2_16230</name>
</gene>
<dbReference type="EMBL" id="AP026801">
    <property type="protein sequence ID" value="BDR57061.1"/>
    <property type="molecule type" value="Genomic_DNA"/>
</dbReference>
<dbReference type="SUPFAM" id="SSF47413">
    <property type="entry name" value="lambda repressor-like DNA-binding domains"/>
    <property type="match status" value="1"/>
</dbReference>
<dbReference type="InterPro" id="IPR000843">
    <property type="entry name" value="HTH_LacI"/>
</dbReference>
<keyword evidence="2" id="KW-0805">Transcription regulation</keyword>
<dbReference type="Gene3D" id="1.10.260.40">
    <property type="entry name" value="lambda repressor-like DNA-binding domains"/>
    <property type="match status" value="1"/>
</dbReference>
<dbReference type="CDD" id="cd06291">
    <property type="entry name" value="PBP1_Qymf-like"/>
    <property type="match status" value="1"/>
</dbReference>
<accession>A0AAU9DFN3</accession>
<dbReference type="Proteomes" id="UP001321804">
    <property type="component" value="Chromosome"/>
</dbReference>
<evidence type="ECO:0000313" key="7">
    <source>
        <dbReference type="Proteomes" id="UP001321804"/>
    </source>
</evidence>
<dbReference type="CDD" id="cd01392">
    <property type="entry name" value="HTH_LacI"/>
    <property type="match status" value="1"/>
</dbReference>
<dbReference type="PROSITE" id="PS50932">
    <property type="entry name" value="HTH_LACI_2"/>
    <property type="match status" value="1"/>
</dbReference>
<dbReference type="InterPro" id="IPR046335">
    <property type="entry name" value="LacI/GalR-like_sensor"/>
</dbReference>
<dbReference type="SMART" id="SM00354">
    <property type="entry name" value="HTH_LACI"/>
    <property type="match status" value="1"/>
</dbReference>
<dbReference type="Gene3D" id="3.40.50.2300">
    <property type="match status" value="2"/>
</dbReference>
<dbReference type="PANTHER" id="PTHR30146:SF95">
    <property type="entry name" value="RIBOSE OPERON REPRESSOR"/>
    <property type="match status" value="1"/>
</dbReference>
<name>A0AAU9DFN3_9LACO</name>
<dbReference type="AlphaFoldDB" id="A0AAU9DFN3"/>
<keyword evidence="4" id="KW-0804">Transcription</keyword>